<dbReference type="FunFam" id="3.40.50.300:FF:000210">
    <property type="entry name" value="Si:dkey-16p6.1"/>
    <property type="match status" value="1"/>
</dbReference>
<dbReference type="AlphaFoldDB" id="A0A9R0AIU6"/>
<evidence type="ECO:0000256" key="3">
    <source>
        <dbReference type="ARBA" id="ARBA00022614"/>
    </source>
</evidence>
<dbReference type="InterPro" id="IPR029495">
    <property type="entry name" value="NACHT-assoc"/>
</dbReference>
<dbReference type="RefSeq" id="XP_042599665.1">
    <property type="nucleotide sequence ID" value="XM_042743731.1"/>
</dbReference>
<protein>
    <submittedName>
        <fullName evidence="9">NACHT, LRR and PYD domains-containing protein 12-like isoform X4</fullName>
    </submittedName>
</protein>
<evidence type="ECO:0000256" key="4">
    <source>
        <dbReference type="ARBA" id="ARBA00022737"/>
    </source>
</evidence>
<evidence type="ECO:0000259" key="8">
    <source>
        <dbReference type="PROSITE" id="PS50837"/>
    </source>
</evidence>
<dbReference type="Pfam" id="PF14484">
    <property type="entry name" value="FISNA"/>
    <property type="match status" value="1"/>
</dbReference>
<dbReference type="SMART" id="SM01288">
    <property type="entry name" value="FISNA"/>
    <property type="match status" value="1"/>
</dbReference>
<dbReference type="FunFam" id="3.80.10.10:FF:000474">
    <property type="entry name" value="Si:ch211-214c20.1"/>
    <property type="match status" value="1"/>
</dbReference>
<evidence type="ECO:0000256" key="1">
    <source>
        <dbReference type="ARBA" id="ARBA00004496"/>
    </source>
</evidence>
<sequence length="1018" mass="115262">MKDKYESLVEGSKLQETRTLLNRIYTQLYIIQGEREGVNEEHEVLQMEKTARTQDTQNTSINCNDIFKASPEPGCAEKDQIKTCLTKGIAGIGKTVSVQKFILDWAEGKANQDVDFMFVLPFRELNLIRDHQYSLQKLLLDFHPELQDLDSQIYEECKVVFIFDGLDESRISLMFSDTQKIWDVTETSSVAVLMSKLMKRDLLPSALIWITSRPAAANQIPSKYINRLTEIQGFNDPQKEEYFRKRISDQHQASRIISHIRRAKSLHIMCHIPVFCWISSTVLHKLLEEDLSAEIPQTLTEMYIHFLLIQINMKNQKYEERDPEKLLQSNQEVIVKLAEVAFNQLMKGNVMFYEEDLIESGIDLTDASVYSGICTEIFKEESIINQRKVYSFIHLSFQEFLAAFYVFYSYVVKNHEFLKLWAENYKYAHECGYNKQMFDELSLYGLLTTAVDQTLLSENGHLDLFLRFLLGISLESNQKLLQDLLTDTENSSETIRETTQYIKDEIKTNDSLSADRSINLFLCLLEVKDQTLYQEIQDFVKSDKHSEKKLSPAHCSAIAYMLQMSDEVLDEMDLMKYNTSDEGRRRLIPAVINCRKALLAGCGLSGQHCESLSSALQPSNSCLRELDLSNNDLRDSGVKLLSAALKSSYCQLNILRLNGCGLSDRHCEGLSSALQSSNSRLTELDLSNNDLQDSGVKMLSAGLKSSHCQLNTLRLVICNLTGKCCESLSSVLQSSNSCLRDLDLSNNDLQDSGVKLLSVGLKSSYCQLNILRLSGCMVTEEGCGCLSSALTSNPSHLRELDLSYNHPGESGVKLLSEILSHPNCTLDKLNVDHGGDFRITAGLHKYACDLTLDLNTANNHLIVSEENKKVIHVKEDQLYSDHPERFDECSQILCRESLSGRCYWEAEWSGHDADMSVTYKCISRKGGSDDCWFGSNKNSWSLICSDFGFTVRHNKKFTVLHVPLRSSKRVGVYVDMSAGTLSFYSISDTLTHLHTFSSTFTEPLYAGFVVCEGSSVSL</sequence>
<evidence type="ECO:0000256" key="2">
    <source>
        <dbReference type="ARBA" id="ARBA00022490"/>
    </source>
</evidence>
<dbReference type="FunFam" id="3.80.10.10:FF:000336">
    <property type="entry name" value="Si:dkey-222h21.2"/>
    <property type="match status" value="1"/>
</dbReference>
<dbReference type="InterPro" id="IPR006574">
    <property type="entry name" value="PRY"/>
</dbReference>
<dbReference type="PROSITE" id="PS50188">
    <property type="entry name" value="B302_SPRY"/>
    <property type="match status" value="1"/>
</dbReference>
<dbReference type="PROSITE" id="PS50837">
    <property type="entry name" value="NACHT"/>
    <property type="match status" value="1"/>
</dbReference>
<dbReference type="InterPro" id="IPR051261">
    <property type="entry name" value="NLR"/>
</dbReference>
<name>A0A9R0AIU6_CYPCA</name>
<evidence type="ECO:0000256" key="6">
    <source>
        <dbReference type="ARBA" id="ARBA00022840"/>
    </source>
</evidence>
<organism evidence="9">
    <name type="scientific">Cyprinus carpio</name>
    <name type="common">Common carp</name>
    <dbReference type="NCBI Taxonomy" id="7962"/>
    <lineage>
        <taxon>Eukaryota</taxon>
        <taxon>Metazoa</taxon>
        <taxon>Chordata</taxon>
        <taxon>Craniata</taxon>
        <taxon>Vertebrata</taxon>
        <taxon>Euteleostomi</taxon>
        <taxon>Actinopterygii</taxon>
        <taxon>Neopterygii</taxon>
        <taxon>Teleostei</taxon>
        <taxon>Ostariophysi</taxon>
        <taxon>Cypriniformes</taxon>
        <taxon>Cyprinidae</taxon>
        <taxon>Cyprininae</taxon>
        <taxon>Cyprinus</taxon>
    </lineage>
</organism>
<dbReference type="PANTHER" id="PTHR24106">
    <property type="entry name" value="NACHT, LRR AND CARD DOMAINS-CONTAINING"/>
    <property type="match status" value="1"/>
</dbReference>
<dbReference type="InterPro" id="IPR003877">
    <property type="entry name" value="SPRY_dom"/>
</dbReference>
<dbReference type="Pfam" id="PF17776">
    <property type="entry name" value="NLRC4_HD2"/>
    <property type="match status" value="1"/>
</dbReference>
<dbReference type="SMART" id="SM00589">
    <property type="entry name" value="PRY"/>
    <property type="match status" value="1"/>
</dbReference>
<dbReference type="InterPro" id="IPR041267">
    <property type="entry name" value="NLRP_HD2"/>
</dbReference>
<accession>A0A9R0AIU6</accession>
<evidence type="ECO:0000313" key="9">
    <source>
        <dbReference type="RefSeq" id="XP_042599665.1"/>
    </source>
</evidence>
<reference evidence="9" key="1">
    <citation type="submission" date="2025-08" db="UniProtKB">
        <authorList>
            <consortium name="RefSeq"/>
        </authorList>
    </citation>
    <scope>IDENTIFICATION</scope>
    <source>
        <tissue evidence="9">Muscle</tissue>
    </source>
</reference>
<dbReference type="Pfam" id="PF00622">
    <property type="entry name" value="SPRY"/>
    <property type="match status" value="1"/>
</dbReference>
<keyword evidence="3" id="KW-0433">Leucine-rich repeat</keyword>
<dbReference type="Pfam" id="PF13516">
    <property type="entry name" value="LRR_6"/>
    <property type="match status" value="4"/>
</dbReference>
<keyword evidence="6" id="KW-0067">ATP-binding</keyword>
<dbReference type="GO" id="GO:0005737">
    <property type="term" value="C:cytoplasm"/>
    <property type="evidence" value="ECO:0007669"/>
    <property type="project" value="UniProtKB-SubCell"/>
</dbReference>
<dbReference type="SMART" id="SM00368">
    <property type="entry name" value="LRR_RI"/>
    <property type="match status" value="7"/>
</dbReference>
<keyword evidence="4" id="KW-0677">Repeat</keyword>
<feature type="domain" description="B30.2/SPRY" evidence="7">
    <location>
        <begin position="830"/>
        <end position="1018"/>
    </location>
</feature>
<keyword evidence="5" id="KW-0547">Nucleotide-binding</keyword>
<dbReference type="SMR" id="A0A9R0AIU6"/>
<evidence type="ECO:0000259" key="7">
    <source>
        <dbReference type="PROSITE" id="PS50188"/>
    </source>
</evidence>
<keyword evidence="2" id="KW-0963">Cytoplasm</keyword>
<dbReference type="Pfam" id="PF17779">
    <property type="entry name" value="WHD_NOD2"/>
    <property type="match status" value="1"/>
</dbReference>
<dbReference type="InterPro" id="IPR001611">
    <property type="entry name" value="Leu-rich_rpt"/>
</dbReference>
<proteinExistence type="predicted"/>
<evidence type="ECO:0000256" key="5">
    <source>
        <dbReference type="ARBA" id="ARBA00022741"/>
    </source>
</evidence>
<dbReference type="GO" id="GO:0005524">
    <property type="term" value="F:ATP binding"/>
    <property type="evidence" value="ECO:0007669"/>
    <property type="project" value="UniProtKB-KW"/>
</dbReference>
<dbReference type="Pfam" id="PF13765">
    <property type="entry name" value="PRY"/>
    <property type="match status" value="1"/>
</dbReference>
<gene>
    <name evidence="9" type="primary">LOC109068380</name>
</gene>
<dbReference type="InterPro" id="IPR007111">
    <property type="entry name" value="NACHT_NTPase"/>
</dbReference>
<dbReference type="Pfam" id="PF05729">
    <property type="entry name" value="NACHT"/>
    <property type="match status" value="1"/>
</dbReference>
<dbReference type="SMART" id="SM00449">
    <property type="entry name" value="SPRY"/>
    <property type="match status" value="1"/>
</dbReference>
<dbReference type="GeneID" id="109068380"/>
<dbReference type="CDD" id="cd16040">
    <property type="entry name" value="SPRY_PRY_SNTX"/>
    <property type="match status" value="1"/>
</dbReference>
<comment type="subcellular location">
    <subcellularLocation>
        <location evidence="1">Cytoplasm</location>
    </subcellularLocation>
</comment>
<dbReference type="InterPro" id="IPR041075">
    <property type="entry name" value="NOD1/2_WH"/>
</dbReference>
<feature type="domain" description="NACHT" evidence="8">
    <location>
        <begin position="82"/>
        <end position="216"/>
    </location>
</feature>
<dbReference type="Proteomes" id="UP001155660">
    <property type="component" value="Chromosome A4"/>
</dbReference>
<dbReference type="InterPro" id="IPR001870">
    <property type="entry name" value="B30.2/SPRY"/>
</dbReference>
<dbReference type="FunFam" id="2.60.120.920:FF:000037">
    <property type="entry name" value="Si:dkey-191j3.2"/>
    <property type="match status" value="1"/>
</dbReference>